<dbReference type="GeneID" id="15010758"/>
<dbReference type="EMBL" id="JF974296">
    <property type="protein sequence ID" value="AGH57547.1"/>
    <property type="molecule type" value="Genomic_DNA"/>
</dbReference>
<evidence type="ECO:0000313" key="2">
    <source>
        <dbReference type="Proteomes" id="UP000204048"/>
    </source>
</evidence>
<accession>M4SMF5</accession>
<gene>
    <name evidence="1" type="ORF">PYDG_00015</name>
</gene>
<organism evidence="1 2">
    <name type="scientific">Pseudoalteromonas phage pYD6-A</name>
    <dbReference type="NCBI Taxonomy" id="754052"/>
    <lineage>
        <taxon>Viruses</taxon>
        <taxon>Duplodnaviria</taxon>
        <taxon>Heunggongvirae</taxon>
        <taxon>Uroviricota</taxon>
        <taxon>Caudoviricetes</taxon>
        <taxon>Schitoviridae</taxon>
        <taxon>Fuhrmanvirinae</taxon>
        <taxon>Matsuvirus</taxon>
        <taxon>Matsuvirus pYD6A</taxon>
    </lineage>
</organism>
<protein>
    <submittedName>
        <fullName evidence="1">Uncharacterized protein</fullName>
    </submittedName>
</protein>
<sequence length="90" mass="10068">MPKFTLRTDSDGDYWIFMDDQSLSARNLITDSVAVADSILISTTAIENRGLIDFITANERFNLSKPILSAPTFKELVALIELNKLLGEFD</sequence>
<evidence type="ECO:0000313" key="1">
    <source>
        <dbReference type="EMBL" id="AGH57547.1"/>
    </source>
</evidence>
<name>M4SMF5_9CAUD</name>
<dbReference type="KEGG" id="vg:15010758"/>
<dbReference type="Proteomes" id="UP000204048">
    <property type="component" value="Segment"/>
</dbReference>
<dbReference type="RefSeq" id="YP_007674225.1">
    <property type="nucleotide sequence ID" value="NC_020849.1"/>
</dbReference>
<reference evidence="1 2" key="1">
    <citation type="submission" date="2010-11" db="EMBL/GenBank/DDBJ databases">
        <title>The Genome Sequence of Pseudoalteromonas phage pYD6-A.</title>
        <authorList>
            <consortium name="The Broad Institute Genome Sequencing Platform"/>
            <person name="Henn M.R."/>
            <person name="Wolf A."/>
            <person name="Jost G."/>
            <person name="Levin J."/>
            <person name="Malboeuf C."/>
            <person name="Casali M."/>
            <person name="Russ C."/>
            <person name="Lennon N."/>
            <person name="Chapman S.B."/>
            <person name="Erlich R."/>
            <person name="Young S.K."/>
            <person name="Yandava C."/>
            <person name="Zeng Q."/>
            <person name="Alvarado L."/>
            <person name="Anderson S."/>
            <person name="Berlin A."/>
            <person name="Chen Z."/>
            <person name="Freedman E."/>
            <person name="Gellesch M."/>
            <person name="Goldberg J."/>
            <person name="Green L."/>
            <person name="Griggs A."/>
            <person name="Gujja S."/>
            <person name="Heilman E.R."/>
            <person name="Heiman D."/>
            <person name="Hollinger A."/>
            <person name="Howarth C."/>
            <person name="Larson L."/>
            <person name="Mehta T."/>
            <person name="Pearson M."/>
            <person name="Roberts A."/>
            <person name="Ryan E."/>
            <person name="Saif S."/>
            <person name="Shea T."/>
            <person name="Shenoy N."/>
            <person name="Sisk P."/>
            <person name="Stolte C."/>
            <person name="Sykes S."/>
            <person name="White J."/>
            <person name="Haas B."/>
            <person name="Nusbaum C."/>
            <person name="Birren B."/>
        </authorList>
    </citation>
    <scope>NUCLEOTIDE SEQUENCE [LARGE SCALE GENOMIC DNA]</scope>
    <source>
        <strain evidence="2">pYD6-A</strain>
    </source>
</reference>
<keyword evidence="2" id="KW-1185">Reference proteome</keyword>
<proteinExistence type="predicted"/>